<evidence type="ECO:0000256" key="1">
    <source>
        <dbReference type="ARBA" id="ARBA00022485"/>
    </source>
</evidence>
<dbReference type="HAMAP" id="MF_00917">
    <property type="entry name" value="QueE"/>
    <property type="match status" value="1"/>
</dbReference>
<feature type="binding site" evidence="8">
    <location>
        <begin position="170"/>
        <end position="172"/>
    </location>
    <ligand>
        <name>S-adenosyl-L-methionine</name>
        <dbReference type="ChEBI" id="CHEBI:59789"/>
    </ligand>
</feature>
<keyword evidence="8" id="KW-0671">Queuosine biosynthesis</keyword>
<feature type="binding site" evidence="8">
    <location>
        <position position="58"/>
    </location>
    <ligand>
        <name>substrate</name>
    </ligand>
</feature>
<organism evidence="10 11">
    <name type="scientific">Novosphingobium indicum</name>
    <dbReference type="NCBI Taxonomy" id="462949"/>
    <lineage>
        <taxon>Bacteria</taxon>
        <taxon>Pseudomonadati</taxon>
        <taxon>Pseudomonadota</taxon>
        <taxon>Alphaproteobacteria</taxon>
        <taxon>Sphingomonadales</taxon>
        <taxon>Sphingomonadaceae</taxon>
        <taxon>Novosphingobium</taxon>
    </lineage>
</organism>
<keyword evidence="5 8" id="KW-0408">Iron</keyword>
<dbReference type="InterPro" id="IPR024924">
    <property type="entry name" value="7-CO-7-deazaguanine_synth-like"/>
</dbReference>
<evidence type="ECO:0000256" key="8">
    <source>
        <dbReference type="HAMAP-Rule" id="MF_00917"/>
    </source>
</evidence>
<comment type="cofactor">
    <cofactor evidence="8">
        <name>S-adenosyl-L-methionine</name>
        <dbReference type="ChEBI" id="CHEBI:59789"/>
    </cofactor>
    <text evidence="8">Binds 1 S-adenosyl-L-methionine per subunit.</text>
</comment>
<dbReference type="Proteomes" id="UP000605099">
    <property type="component" value="Unassembled WGS sequence"/>
</dbReference>
<keyword evidence="2 8" id="KW-0949">S-adenosyl-L-methionine</keyword>
<feature type="binding site" evidence="8">
    <location>
        <position position="62"/>
    </location>
    <ligand>
        <name>[4Fe-4S] cluster</name>
        <dbReference type="ChEBI" id="CHEBI:49883"/>
        <note>4Fe-4S-S-AdoMet</note>
    </ligand>
</feature>
<evidence type="ECO:0000256" key="2">
    <source>
        <dbReference type="ARBA" id="ARBA00022691"/>
    </source>
</evidence>
<gene>
    <name evidence="8" type="primary">queE</name>
    <name evidence="10" type="ORF">GCM10011349_04090</name>
</gene>
<dbReference type="EMBL" id="BMLK01000002">
    <property type="protein sequence ID" value="GGN41721.1"/>
    <property type="molecule type" value="Genomic_DNA"/>
</dbReference>
<dbReference type="PIRSF" id="PIRSF000370">
    <property type="entry name" value="QueE"/>
    <property type="match status" value="1"/>
</dbReference>
<dbReference type="SFLD" id="SFLDS00029">
    <property type="entry name" value="Radical_SAM"/>
    <property type="match status" value="1"/>
</dbReference>
<proteinExistence type="inferred from homology"/>
<dbReference type="CDD" id="cd01335">
    <property type="entry name" value="Radical_SAM"/>
    <property type="match status" value="1"/>
</dbReference>
<keyword evidence="3 8" id="KW-0479">Metal-binding</keyword>
<comment type="pathway">
    <text evidence="8">Purine metabolism; 7-cyano-7-deazaguanine biosynthesis.</text>
</comment>
<accession>A0ABQ2JBA4</accession>
<dbReference type="InterPro" id="IPR058240">
    <property type="entry name" value="rSAM_sf"/>
</dbReference>
<dbReference type="EC" id="4.3.99.3" evidence="8"/>
<evidence type="ECO:0000313" key="10">
    <source>
        <dbReference type="EMBL" id="GGN41721.1"/>
    </source>
</evidence>
<dbReference type="PANTHER" id="PTHR42836:SF1">
    <property type="entry name" value="7-CARBOXY-7-DEAZAGUANINE SYNTHASE"/>
    <property type="match status" value="1"/>
</dbReference>
<dbReference type="PANTHER" id="PTHR42836">
    <property type="entry name" value="7-CARBOXY-7-DEAZAGUANINE SYNTHASE"/>
    <property type="match status" value="1"/>
</dbReference>
<comment type="function">
    <text evidence="8">Catalyzes the complex heterocyclic radical-mediated conversion of 6-carboxy-5,6,7,8-tetrahydropterin (CPH4) to 7-carboxy-7-deazaguanine (CDG), a step common to the biosynthetic pathways of all 7-deazapurine-containing compounds.</text>
</comment>
<name>A0ABQ2JBA4_9SPHN</name>
<keyword evidence="4 8" id="KW-0460">Magnesium</keyword>
<evidence type="ECO:0000256" key="6">
    <source>
        <dbReference type="ARBA" id="ARBA00023014"/>
    </source>
</evidence>
<comment type="caution">
    <text evidence="10">The sequence shown here is derived from an EMBL/GenBank/DDBJ whole genome shotgun (WGS) entry which is preliminary data.</text>
</comment>
<keyword evidence="11" id="KW-1185">Reference proteome</keyword>
<reference evidence="11" key="1">
    <citation type="journal article" date="2019" name="Int. J. Syst. Evol. Microbiol.">
        <title>The Global Catalogue of Microorganisms (GCM) 10K type strain sequencing project: providing services to taxonomists for standard genome sequencing and annotation.</title>
        <authorList>
            <consortium name="The Broad Institute Genomics Platform"/>
            <consortium name="The Broad Institute Genome Sequencing Center for Infectious Disease"/>
            <person name="Wu L."/>
            <person name="Ma J."/>
        </authorList>
    </citation>
    <scope>NUCLEOTIDE SEQUENCE [LARGE SCALE GENOMIC DNA]</scope>
    <source>
        <strain evidence="11">CGMCC 1.6784</strain>
    </source>
</reference>
<comment type="similarity">
    <text evidence="8">Belongs to the radical SAM superfamily. 7-carboxy-7-deazaguanine synthase family.</text>
</comment>
<keyword evidence="7 8" id="KW-0456">Lyase</keyword>
<evidence type="ECO:0000259" key="9">
    <source>
        <dbReference type="PROSITE" id="PS51918"/>
    </source>
</evidence>
<evidence type="ECO:0000256" key="4">
    <source>
        <dbReference type="ARBA" id="ARBA00022842"/>
    </source>
</evidence>
<evidence type="ECO:0000256" key="7">
    <source>
        <dbReference type="ARBA" id="ARBA00023239"/>
    </source>
</evidence>
<evidence type="ECO:0000256" key="3">
    <source>
        <dbReference type="ARBA" id="ARBA00022723"/>
    </source>
</evidence>
<dbReference type="Gene3D" id="3.20.20.70">
    <property type="entry name" value="Aldolase class I"/>
    <property type="match status" value="1"/>
</dbReference>
<feature type="domain" description="Radical SAM core" evidence="9">
    <location>
        <begin position="49"/>
        <end position="268"/>
    </location>
</feature>
<dbReference type="SUPFAM" id="SSF102114">
    <property type="entry name" value="Radical SAM enzymes"/>
    <property type="match status" value="1"/>
</dbReference>
<evidence type="ECO:0000313" key="11">
    <source>
        <dbReference type="Proteomes" id="UP000605099"/>
    </source>
</evidence>
<protein>
    <recommendedName>
        <fullName evidence="8">7-carboxy-7-deazaguanine synthase</fullName>
        <shortName evidence="8">CDG synthase</shortName>
        <ecNumber evidence="8">4.3.99.3</ecNumber>
    </recommendedName>
    <alternativeName>
        <fullName evidence="8">Queuosine biosynthesis protein QueE</fullName>
    </alternativeName>
</protein>
<comment type="cofactor">
    <cofactor evidence="8">
        <name>Mg(2+)</name>
        <dbReference type="ChEBI" id="CHEBI:18420"/>
    </cofactor>
</comment>
<feature type="binding site" evidence="8">
    <location>
        <position position="119"/>
    </location>
    <ligand>
        <name>substrate</name>
    </ligand>
</feature>
<comment type="cofactor">
    <cofactor evidence="8">
        <name>[4Fe-4S] cluster</name>
        <dbReference type="ChEBI" id="CHEBI:49883"/>
    </cofactor>
    <text evidence="8">Binds 1 [4Fe-4S] cluster. The cluster is coordinated with 3 cysteines and an exchangeable S-adenosyl-L-methionine.</text>
</comment>
<keyword evidence="6 8" id="KW-0411">Iron-sulfur</keyword>
<comment type="caution">
    <text evidence="8">Lacks conserved residue(s) required for the propagation of feature annotation.</text>
</comment>
<dbReference type="InterPro" id="IPR013785">
    <property type="entry name" value="Aldolase_TIM"/>
</dbReference>
<keyword evidence="1 8" id="KW-0004">4Fe-4S</keyword>
<feature type="binding site" evidence="8">
    <location>
        <begin position="68"/>
        <end position="70"/>
    </location>
    <ligand>
        <name>S-adenosyl-L-methionine</name>
        <dbReference type="ChEBI" id="CHEBI:59789"/>
    </ligand>
</feature>
<feature type="binding site" evidence="8">
    <location>
        <position position="69"/>
    </location>
    <ligand>
        <name>[4Fe-4S] cluster</name>
        <dbReference type="ChEBI" id="CHEBI:49883"/>
        <note>4Fe-4S-S-AdoMet</note>
    </ligand>
</feature>
<comment type="catalytic activity">
    <reaction evidence="8">
        <text>6-carboxy-5,6,7,8-tetrahydropterin + H(+) = 7-carboxy-7-carbaguanine + NH4(+)</text>
        <dbReference type="Rhea" id="RHEA:27974"/>
        <dbReference type="ChEBI" id="CHEBI:15378"/>
        <dbReference type="ChEBI" id="CHEBI:28938"/>
        <dbReference type="ChEBI" id="CHEBI:61032"/>
        <dbReference type="ChEBI" id="CHEBI:61036"/>
        <dbReference type="EC" id="4.3.99.3"/>
    </reaction>
</comment>
<dbReference type="Pfam" id="PF04055">
    <property type="entry name" value="Radical_SAM"/>
    <property type="match status" value="1"/>
</dbReference>
<feature type="binding site" evidence="8">
    <location>
        <position position="121"/>
    </location>
    <ligand>
        <name>S-adenosyl-L-methionine</name>
        <dbReference type="ChEBI" id="CHEBI:59789"/>
    </ligand>
</feature>
<dbReference type="InterPro" id="IPR007197">
    <property type="entry name" value="rSAM"/>
</dbReference>
<feature type="binding site" evidence="8">
    <location>
        <position position="66"/>
    </location>
    <ligand>
        <name>[4Fe-4S] cluster</name>
        <dbReference type="ChEBI" id="CHEBI:49883"/>
        <note>4Fe-4S-S-AdoMet</note>
    </ligand>
</feature>
<dbReference type="PROSITE" id="PS51918">
    <property type="entry name" value="RADICAL_SAM"/>
    <property type="match status" value="1"/>
</dbReference>
<sequence length="272" mass="30354">MTVRRKVTPFPLDRVNRVNLTCNLVTLFLATTVPDEPEIFASLQGEGPSIGRPSTFVRLSRCNLACQWCDTAYTWRFEGDNRPHRDEAAFERKANQITLDEAEVAERIATLAPDRLVITGGEPLLQGAALARMVAELNALRPGMHVEIETNGTVAPHPALDPLVHQFNVSPKLAHSGNPADLALIPERLTAWAAESRAVFKFVVAQQPDLDEVRALQERYAIPGERLFLMPEGRSSAILRERSAWLADFCAQSGWRFTDRLHIHLWGDTRGT</sequence>
<feature type="binding site" evidence="8">
    <location>
        <begin position="43"/>
        <end position="45"/>
    </location>
    <ligand>
        <name>substrate</name>
    </ligand>
</feature>
<evidence type="ECO:0000256" key="5">
    <source>
        <dbReference type="ARBA" id="ARBA00023004"/>
    </source>
</evidence>
<feature type="binding site" evidence="8">
    <location>
        <position position="71"/>
    </location>
    <ligand>
        <name>Mg(2+)</name>
        <dbReference type="ChEBI" id="CHEBI:18420"/>
    </ligand>
</feature>
<comment type="subunit">
    <text evidence="8">Homodimer.</text>
</comment>